<evidence type="ECO:0000259" key="2">
    <source>
        <dbReference type="Pfam" id="PF14086"/>
    </source>
</evidence>
<dbReference type="Proteomes" id="UP001524586">
    <property type="component" value="Unassembled WGS sequence"/>
</dbReference>
<evidence type="ECO:0000313" key="4">
    <source>
        <dbReference type="Proteomes" id="UP001524586"/>
    </source>
</evidence>
<dbReference type="InterPro" id="IPR025362">
    <property type="entry name" value="DUF4266"/>
</dbReference>
<accession>A0ABT1U8L7</accession>
<keyword evidence="4" id="KW-1185">Reference proteome</keyword>
<dbReference type="RefSeq" id="WP_256616609.1">
    <property type="nucleotide sequence ID" value="NZ_JANIBK010000133.1"/>
</dbReference>
<evidence type="ECO:0000256" key="1">
    <source>
        <dbReference type="SAM" id="SignalP"/>
    </source>
</evidence>
<dbReference type="EMBL" id="JANIBK010000133">
    <property type="protein sequence ID" value="MCQ8130185.1"/>
    <property type="molecule type" value="Genomic_DNA"/>
</dbReference>
<feature type="chain" id="PRO_5045287627" evidence="1">
    <location>
        <begin position="22"/>
        <end position="74"/>
    </location>
</feature>
<name>A0ABT1U8L7_9GAMM</name>
<gene>
    <name evidence="3" type="ORF">NP596_17135</name>
</gene>
<feature type="domain" description="DUF4266" evidence="2">
    <location>
        <begin position="25"/>
        <end position="73"/>
    </location>
</feature>
<reference evidence="3 4" key="1">
    <citation type="submission" date="2022-07" db="EMBL/GenBank/DDBJ databases">
        <title>Methylomonas rivi sp. nov., Methylomonas rosea sp. nov., Methylomonas aureus sp. nov. and Methylomonas subterranea sp. nov., four novel methanotrophs isolated from a freshwater creek and the deep terrestrial subsurface.</title>
        <authorList>
            <person name="Abin C."/>
            <person name="Sankaranarayanan K."/>
            <person name="Garner C."/>
            <person name="Sindelar R."/>
            <person name="Kotary K."/>
            <person name="Garner R."/>
            <person name="Barclay S."/>
            <person name="Lawson P."/>
            <person name="Krumholz L."/>
        </authorList>
    </citation>
    <scope>NUCLEOTIDE SEQUENCE [LARGE SCALE GENOMIC DNA]</scope>
    <source>
        <strain evidence="3 4">WSC-6</strain>
    </source>
</reference>
<proteinExistence type="predicted"/>
<feature type="signal peptide" evidence="1">
    <location>
        <begin position="1"/>
        <end position="21"/>
    </location>
</feature>
<comment type="caution">
    <text evidence="3">The sequence shown here is derived from an EMBL/GenBank/DDBJ whole genome shotgun (WGS) entry which is preliminary data.</text>
</comment>
<keyword evidence="1" id="KW-0732">Signal</keyword>
<dbReference type="Pfam" id="PF14086">
    <property type="entry name" value="DUF4266"/>
    <property type="match status" value="1"/>
</dbReference>
<organism evidence="3 4">
    <name type="scientific">Methylomonas rivi</name>
    <dbReference type="NCBI Taxonomy" id="2952226"/>
    <lineage>
        <taxon>Bacteria</taxon>
        <taxon>Pseudomonadati</taxon>
        <taxon>Pseudomonadota</taxon>
        <taxon>Gammaproteobacteria</taxon>
        <taxon>Methylococcales</taxon>
        <taxon>Methylococcaceae</taxon>
        <taxon>Methylomonas</taxon>
    </lineage>
</organism>
<evidence type="ECO:0000313" key="3">
    <source>
        <dbReference type="EMBL" id="MCQ8130185.1"/>
    </source>
</evidence>
<protein>
    <submittedName>
        <fullName evidence="3">DUF4266 domain-containing protein</fullName>
    </submittedName>
</protein>
<sequence length="74" mass="7546">MIMFKRAVSAVSMALALQCLGGCAVAPWERGTLAKPQMALEPNPLQTELRGHAYGAREAATGSSSGSGGGCGCY</sequence>